<organism evidence="2 3">
    <name type="scientific">Salinimicrobium sediminis</name>
    <dbReference type="NCBI Taxonomy" id="1343891"/>
    <lineage>
        <taxon>Bacteria</taxon>
        <taxon>Pseudomonadati</taxon>
        <taxon>Bacteroidota</taxon>
        <taxon>Flavobacteriia</taxon>
        <taxon>Flavobacteriales</taxon>
        <taxon>Flavobacteriaceae</taxon>
        <taxon>Salinimicrobium</taxon>
    </lineage>
</organism>
<keyword evidence="3" id="KW-1185">Reference proteome</keyword>
<protein>
    <submittedName>
        <fullName evidence="2">Copper chaperone NosL</fullName>
    </submittedName>
</protein>
<evidence type="ECO:0000313" key="2">
    <source>
        <dbReference type="EMBL" id="SOC80153.1"/>
    </source>
</evidence>
<accession>A0A285X479</accession>
<sequence>MKKLIFLAALLLLFGCNTDPKPIAYGHDTCDFCEMTIVNEVFSARAVSTKGKQFKYDAIECLVHDLEQKEIEMAVIQVANYSDPGEMLNVENAFFIMEDSINSPMGANLAAVSKENPPKEKHDLLEWDQLLEYFLRKDSIGGKILE</sequence>
<dbReference type="PROSITE" id="PS51257">
    <property type="entry name" value="PROKAR_LIPOPROTEIN"/>
    <property type="match status" value="1"/>
</dbReference>
<evidence type="ECO:0000313" key="3">
    <source>
        <dbReference type="Proteomes" id="UP000219193"/>
    </source>
</evidence>
<dbReference type="RefSeq" id="WP_097055946.1">
    <property type="nucleotide sequence ID" value="NZ_OCMF01000002.1"/>
</dbReference>
<dbReference type="OrthoDB" id="9792749at2"/>
<dbReference type="Pfam" id="PF05573">
    <property type="entry name" value="NosL"/>
    <property type="match status" value="1"/>
</dbReference>
<gene>
    <name evidence="2" type="ORF">SAMN06296241_1698</name>
</gene>
<name>A0A285X479_9FLAO</name>
<feature type="chain" id="PRO_5012877187" evidence="1">
    <location>
        <begin position="19"/>
        <end position="146"/>
    </location>
</feature>
<reference evidence="3" key="1">
    <citation type="submission" date="2017-09" db="EMBL/GenBank/DDBJ databases">
        <authorList>
            <person name="Varghese N."/>
            <person name="Submissions S."/>
        </authorList>
    </citation>
    <scope>NUCLEOTIDE SEQUENCE [LARGE SCALE GENOMIC DNA]</scope>
    <source>
        <strain evidence="3">CGMCC 1.12641</strain>
    </source>
</reference>
<dbReference type="AlphaFoldDB" id="A0A285X479"/>
<proteinExistence type="predicted"/>
<dbReference type="InterPro" id="IPR008719">
    <property type="entry name" value="N2O_reductase_NosL"/>
</dbReference>
<evidence type="ECO:0000256" key="1">
    <source>
        <dbReference type="SAM" id="SignalP"/>
    </source>
</evidence>
<dbReference type="EMBL" id="OCMF01000002">
    <property type="protein sequence ID" value="SOC80153.1"/>
    <property type="molecule type" value="Genomic_DNA"/>
</dbReference>
<dbReference type="SUPFAM" id="SSF160387">
    <property type="entry name" value="NosL/MerB-like"/>
    <property type="match status" value="1"/>
</dbReference>
<feature type="signal peptide" evidence="1">
    <location>
        <begin position="1"/>
        <end position="18"/>
    </location>
</feature>
<dbReference type="Proteomes" id="UP000219193">
    <property type="component" value="Unassembled WGS sequence"/>
</dbReference>
<keyword evidence="1" id="KW-0732">Signal</keyword>